<evidence type="ECO:0000313" key="1">
    <source>
        <dbReference type="EMBL" id="GFD49723.1"/>
    </source>
</evidence>
<protein>
    <submittedName>
        <fullName evidence="1">Uncharacterized protein</fullName>
    </submittedName>
</protein>
<feature type="non-terminal residue" evidence="1">
    <location>
        <position position="84"/>
    </location>
</feature>
<gene>
    <name evidence="1" type="ORF">Tci_921692</name>
</gene>
<proteinExistence type="predicted"/>
<dbReference type="EMBL" id="BKCJ011746419">
    <property type="protein sequence ID" value="GFD49723.1"/>
    <property type="molecule type" value="Genomic_DNA"/>
</dbReference>
<name>A0A699WR87_TANCI</name>
<sequence length="84" mass="9699">MESDEVTESIVENLLLIPSECEVALEDKRECDIEYIEVSLSNPEIISIEEENGVEEENVVQQEEEEVDFEDISQIQDVVLREKL</sequence>
<accession>A0A699WR87</accession>
<organism evidence="1">
    <name type="scientific">Tanacetum cinerariifolium</name>
    <name type="common">Dalmatian daisy</name>
    <name type="synonym">Chrysanthemum cinerariifolium</name>
    <dbReference type="NCBI Taxonomy" id="118510"/>
    <lineage>
        <taxon>Eukaryota</taxon>
        <taxon>Viridiplantae</taxon>
        <taxon>Streptophyta</taxon>
        <taxon>Embryophyta</taxon>
        <taxon>Tracheophyta</taxon>
        <taxon>Spermatophyta</taxon>
        <taxon>Magnoliopsida</taxon>
        <taxon>eudicotyledons</taxon>
        <taxon>Gunneridae</taxon>
        <taxon>Pentapetalae</taxon>
        <taxon>asterids</taxon>
        <taxon>campanulids</taxon>
        <taxon>Asterales</taxon>
        <taxon>Asteraceae</taxon>
        <taxon>Asteroideae</taxon>
        <taxon>Anthemideae</taxon>
        <taxon>Anthemidinae</taxon>
        <taxon>Tanacetum</taxon>
    </lineage>
</organism>
<reference evidence="1" key="1">
    <citation type="journal article" date="2019" name="Sci. Rep.">
        <title>Draft genome of Tanacetum cinerariifolium, the natural source of mosquito coil.</title>
        <authorList>
            <person name="Yamashiro T."/>
            <person name="Shiraishi A."/>
            <person name="Satake H."/>
            <person name="Nakayama K."/>
        </authorList>
    </citation>
    <scope>NUCLEOTIDE SEQUENCE</scope>
</reference>
<comment type="caution">
    <text evidence="1">The sequence shown here is derived from an EMBL/GenBank/DDBJ whole genome shotgun (WGS) entry which is preliminary data.</text>
</comment>
<dbReference type="AlphaFoldDB" id="A0A699WR87"/>